<feature type="region of interest" description="Disordered" evidence="1">
    <location>
        <begin position="214"/>
        <end position="240"/>
    </location>
</feature>
<sequence length="580" mass="66492">MTGLTPEPTTPNQSPSLQDQILNHVSSLEILIKEHNEKSGTLITPIRLTFGEEVDTNRGNDNENGGVGVDDYLKRPYKEVQESPFTRRIIEFSAPSHRMPTNLEYMTAPRTRTTTSPASWRLSIKGNEKCRRCSKDPTEVSKIVRKANESLPDFKERWTEEILYIQGVPEVMQMSSFISNSKCPELARRFADQVPQTVTEMMKRVDDFVKSEKSFKSTELPKGEQSEKGHGVPYKGFRPPRMGRRYENRRFKHRGQEVNQLSLEFLVKRPKEILATELQLQLPPPSPLVGTPKKENMDRYCDYHGEKGHYTNDCFQLRRQLEIALESEKLNHLVKDVRQRGGNYGRQGGNGSTHGKIINMARLSQTHTELVGFSGEQLRPMGKIELEVVFGNEGLSRRTMMKFTVVEASSPYNIILGRTGMRELHDVSSTTHVMMKFPTPRGIATLVLRRDAIFECSDVFAWQPPYMVGIPRRISLHALNVNPSVTLVAQKRRTLGQEKSKVVTKEVDELLRARITKKDMIMDVMEKFDNLKKINMKLNPKKCSFGVKEGKFLGYMVTSEGIRANPRRQRQWLICNPQRR</sequence>
<keyword evidence="2" id="KW-0808">Transferase</keyword>
<evidence type="ECO:0000256" key="1">
    <source>
        <dbReference type="SAM" id="MobiDB-lite"/>
    </source>
</evidence>
<comment type="caution">
    <text evidence="2">The sequence shown here is derived from an EMBL/GenBank/DDBJ whole genome shotgun (WGS) entry which is preliminary data.</text>
</comment>
<dbReference type="Gene3D" id="3.30.70.270">
    <property type="match status" value="1"/>
</dbReference>
<dbReference type="AlphaFoldDB" id="A0A6L2M8K5"/>
<gene>
    <name evidence="2" type="ORF">Tci_042256</name>
</gene>
<dbReference type="PANTHER" id="PTHR33240:SF15">
    <property type="entry name" value="GAG-PRO-LIKE PROTEIN"/>
    <property type="match status" value="1"/>
</dbReference>
<keyword evidence="2" id="KW-0548">Nucleotidyltransferase</keyword>
<protein>
    <submittedName>
        <fullName evidence="2">Reverse transcriptase domain-containing protein</fullName>
    </submittedName>
</protein>
<dbReference type="SUPFAM" id="SSF56672">
    <property type="entry name" value="DNA/RNA polymerases"/>
    <property type="match status" value="1"/>
</dbReference>
<keyword evidence="2" id="KW-0695">RNA-directed DNA polymerase</keyword>
<accession>A0A6L2M8K5</accession>
<feature type="compositionally biased region" description="Basic and acidic residues" evidence="1">
    <location>
        <begin position="214"/>
        <end position="230"/>
    </location>
</feature>
<name>A0A6L2M8K5_TANCI</name>
<dbReference type="PANTHER" id="PTHR33240">
    <property type="entry name" value="OS08G0508500 PROTEIN"/>
    <property type="match status" value="1"/>
</dbReference>
<dbReference type="GO" id="GO:0003964">
    <property type="term" value="F:RNA-directed DNA polymerase activity"/>
    <property type="evidence" value="ECO:0007669"/>
    <property type="project" value="UniProtKB-KW"/>
</dbReference>
<dbReference type="InterPro" id="IPR043502">
    <property type="entry name" value="DNA/RNA_pol_sf"/>
</dbReference>
<reference evidence="2" key="1">
    <citation type="journal article" date="2019" name="Sci. Rep.">
        <title>Draft genome of Tanacetum cinerariifolium, the natural source of mosquito coil.</title>
        <authorList>
            <person name="Yamashiro T."/>
            <person name="Shiraishi A."/>
            <person name="Satake H."/>
            <person name="Nakayama K."/>
        </authorList>
    </citation>
    <scope>NUCLEOTIDE SEQUENCE</scope>
</reference>
<proteinExistence type="predicted"/>
<dbReference type="EMBL" id="BKCJ010006085">
    <property type="protein sequence ID" value="GEU70278.1"/>
    <property type="molecule type" value="Genomic_DNA"/>
</dbReference>
<evidence type="ECO:0000313" key="2">
    <source>
        <dbReference type="EMBL" id="GEU70278.1"/>
    </source>
</evidence>
<organism evidence="2">
    <name type="scientific">Tanacetum cinerariifolium</name>
    <name type="common">Dalmatian daisy</name>
    <name type="synonym">Chrysanthemum cinerariifolium</name>
    <dbReference type="NCBI Taxonomy" id="118510"/>
    <lineage>
        <taxon>Eukaryota</taxon>
        <taxon>Viridiplantae</taxon>
        <taxon>Streptophyta</taxon>
        <taxon>Embryophyta</taxon>
        <taxon>Tracheophyta</taxon>
        <taxon>Spermatophyta</taxon>
        <taxon>Magnoliopsida</taxon>
        <taxon>eudicotyledons</taxon>
        <taxon>Gunneridae</taxon>
        <taxon>Pentapetalae</taxon>
        <taxon>asterids</taxon>
        <taxon>campanulids</taxon>
        <taxon>Asterales</taxon>
        <taxon>Asteraceae</taxon>
        <taxon>Asteroideae</taxon>
        <taxon>Anthemideae</taxon>
        <taxon>Anthemidinae</taxon>
        <taxon>Tanacetum</taxon>
    </lineage>
</organism>
<dbReference type="InterPro" id="IPR043128">
    <property type="entry name" value="Rev_trsase/Diguanyl_cyclase"/>
</dbReference>